<dbReference type="CDD" id="cd11615">
    <property type="entry name" value="SAF_NeuB_like"/>
    <property type="match status" value="1"/>
</dbReference>
<gene>
    <name evidence="2" type="primary">neuB</name>
    <name evidence="2" type="ORF">FA047_16000</name>
</gene>
<dbReference type="PROSITE" id="PS50844">
    <property type="entry name" value="AFP_LIKE"/>
    <property type="match status" value="1"/>
</dbReference>
<evidence type="ECO:0000313" key="3">
    <source>
        <dbReference type="Proteomes" id="UP000307244"/>
    </source>
</evidence>
<dbReference type="Pfam" id="PF08666">
    <property type="entry name" value="SAF"/>
    <property type="match status" value="1"/>
</dbReference>
<dbReference type="SUPFAM" id="SSF51569">
    <property type="entry name" value="Aldolase"/>
    <property type="match status" value="1"/>
</dbReference>
<dbReference type="SUPFAM" id="SSF51269">
    <property type="entry name" value="AFP III-like domain"/>
    <property type="match status" value="1"/>
</dbReference>
<dbReference type="InterPro" id="IPR020007">
    <property type="entry name" value="NeuB/NeuA"/>
</dbReference>
<dbReference type="PANTHER" id="PTHR42966:SF1">
    <property type="entry name" value="SIALIC ACID SYNTHASE"/>
    <property type="match status" value="1"/>
</dbReference>
<dbReference type="EMBL" id="SWBQ01000004">
    <property type="protein sequence ID" value="TKC05258.1"/>
    <property type="molecule type" value="Genomic_DNA"/>
</dbReference>
<dbReference type="SMART" id="SM00858">
    <property type="entry name" value="SAF"/>
    <property type="match status" value="1"/>
</dbReference>
<dbReference type="InterPro" id="IPR013132">
    <property type="entry name" value="PseI/NeuA/B-like_N"/>
</dbReference>
<proteinExistence type="predicted"/>
<name>A0A4U1CE41_9SPHI</name>
<keyword evidence="2" id="KW-0808">Transferase</keyword>
<evidence type="ECO:0000259" key="1">
    <source>
        <dbReference type="PROSITE" id="PS50844"/>
    </source>
</evidence>
<evidence type="ECO:0000313" key="2">
    <source>
        <dbReference type="EMBL" id="TKC05258.1"/>
    </source>
</evidence>
<dbReference type="PANTHER" id="PTHR42966">
    <property type="entry name" value="N-ACETYLNEURAMINATE SYNTHASE"/>
    <property type="match status" value="1"/>
</dbReference>
<dbReference type="EC" id="2.5.1.56" evidence="2"/>
<dbReference type="GO" id="GO:0016051">
    <property type="term" value="P:carbohydrate biosynthetic process"/>
    <property type="evidence" value="ECO:0007669"/>
    <property type="project" value="InterPro"/>
</dbReference>
<dbReference type="GO" id="GO:0047444">
    <property type="term" value="F:N-acylneuraminate-9-phosphate synthase activity"/>
    <property type="evidence" value="ECO:0007669"/>
    <property type="project" value="TreeGrafter"/>
</dbReference>
<feature type="domain" description="AFP-like" evidence="1">
    <location>
        <begin position="284"/>
        <end position="341"/>
    </location>
</feature>
<dbReference type="InterPro" id="IPR051690">
    <property type="entry name" value="PseI-like"/>
</dbReference>
<dbReference type="Gene3D" id="3.90.1210.10">
    <property type="entry name" value="Antifreeze-like/N-acetylneuraminic acid synthase C-terminal domain"/>
    <property type="match status" value="1"/>
</dbReference>
<dbReference type="OrthoDB" id="9814210at2"/>
<organism evidence="2 3">
    <name type="scientific">Pedobacter frigoris</name>
    <dbReference type="NCBI Taxonomy" id="2571272"/>
    <lineage>
        <taxon>Bacteria</taxon>
        <taxon>Pseudomonadati</taxon>
        <taxon>Bacteroidota</taxon>
        <taxon>Sphingobacteriia</taxon>
        <taxon>Sphingobacteriales</taxon>
        <taxon>Sphingobacteriaceae</taxon>
        <taxon>Pedobacter</taxon>
    </lineage>
</organism>
<accession>A0A4U1CE41</accession>
<dbReference type="InterPro" id="IPR036732">
    <property type="entry name" value="AFP_Neu5c_C_sf"/>
</dbReference>
<dbReference type="GO" id="GO:0050462">
    <property type="term" value="F:N-acetylneuraminate synthase activity"/>
    <property type="evidence" value="ECO:0007669"/>
    <property type="project" value="UniProtKB-EC"/>
</dbReference>
<dbReference type="InterPro" id="IPR013974">
    <property type="entry name" value="SAF"/>
</dbReference>
<dbReference type="Pfam" id="PF03102">
    <property type="entry name" value="NeuB"/>
    <property type="match status" value="1"/>
</dbReference>
<reference evidence="2 3" key="1">
    <citation type="submission" date="2019-04" db="EMBL/GenBank/DDBJ databases">
        <title>Pedobacter sp. RP-3-15 sp. nov., isolated from Arctic soil.</title>
        <authorList>
            <person name="Dahal R.H."/>
            <person name="Kim D.-U."/>
        </authorList>
    </citation>
    <scope>NUCLEOTIDE SEQUENCE [LARGE SCALE GENOMIC DNA]</scope>
    <source>
        <strain evidence="2 3">RP-3-15</strain>
    </source>
</reference>
<dbReference type="InterPro" id="IPR057736">
    <property type="entry name" value="SAF_PseI/NeuA/NeuB"/>
</dbReference>
<dbReference type="Proteomes" id="UP000307244">
    <property type="component" value="Unassembled WGS sequence"/>
</dbReference>
<dbReference type="InterPro" id="IPR006190">
    <property type="entry name" value="SAF_AFP_Neu5Ac"/>
</dbReference>
<comment type="caution">
    <text evidence="2">The sequence shown here is derived from an EMBL/GenBank/DDBJ whole genome shotgun (WGS) entry which is preliminary data.</text>
</comment>
<dbReference type="InterPro" id="IPR013785">
    <property type="entry name" value="Aldolase_TIM"/>
</dbReference>
<keyword evidence="3" id="KW-1185">Reference proteome</keyword>
<dbReference type="RefSeq" id="WP_136837076.1">
    <property type="nucleotide sequence ID" value="NZ_SWBQ01000004.1"/>
</dbReference>
<protein>
    <submittedName>
        <fullName evidence="2">N-acetylneuraminate synthase</fullName>
        <ecNumber evidence="2">2.5.1.56</ecNumber>
    </submittedName>
</protein>
<sequence>MKHTVIIAEAGVNHNGNLDNAFKLIDVAVAAGVDYVKFQTFKADKLVSSAAKKADYQIENTQNNEESQLEMLKKLELSIKDHENLIAYCKSKNIKFFSTAFDLESLTYLSSIGLDMVKIPSGEITNLPYLRRAAELFSKVILSTGMATMEDIHLAINVFLKNGIGKDDISILHCNTEYPTPMHDVNLKAMLHIGEVFGTEVGYSDHTLGIEVPIAAVALGARIIEKHYTLDRNLPGPDHAASLEPLELKAMVSAIRNIDAAISGSGLKEPSISEMKNSSIARKSIHLNRDKKAGEFLSAEDFEMLRPGDGISPMIMDDLIGKELNKDLEAGHKLSFTDFVL</sequence>
<dbReference type="Gene3D" id="3.20.20.70">
    <property type="entry name" value="Aldolase class I"/>
    <property type="match status" value="1"/>
</dbReference>
<dbReference type="AlphaFoldDB" id="A0A4U1CE41"/>
<dbReference type="NCBIfam" id="TIGR03569">
    <property type="entry name" value="NeuB_NnaB"/>
    <property type="match status" value="1"/>
</dbReference>